<evidence type="ECO:0000259" key="6">
    <source>
        <dbReference type="PROSITE" id="PS50054"/>
    </source>
</evidence>
<dbReference type="Gene3D" id="3.90.190.10">
    <property type="entry name" value="Protein tyrosine phosphatase superfamily"/>
    <property type="match status" value="1"/>
</dbReference>
<dbReference type="PROSITE" id="PS50056">
    <property type="entry name" value="TYR_PHOSPHATASE_2"/>
    <property type="match status" value="1"/>
</dbReference>
<evidence type="ECO:0000256" key="4">
    <source>
        <dbReference type="ARBA" id="ARBA00047761"/>
    </source>
</evidence>
<evidence type="ECO:0000313" key="9">
    <source>
        <dbReference type="Proteomes" id="UP000799539"/>
    </source>
</evidence>
<dbReference type="InterPro" id="IPR000340">
    <property type="entry name" value="Dual-sp_phosphatase_cat-dom"/>
</dbReference>
<organism evidence="8 9">
    <name type="scientific">Cercospora zeae-maydis SCOH1-5</name>
    <dbReference type="NCBI Taxonomy" id="717836"/>
    <lineage>
        <taxon>Eukaryota</taxon>
        <taxon>Fungi</taxon>
        <taxon>Dikarya</taxon>
        <taxon>Ascomycota</taxon>
        <taxon>Pezizomycotina</taxon>
        <taxon>Dothideomycetes</taxon>
        <taxon>Dothideomycetidae</taxon>
        <taxon>Mycosphaerellales</taxon>
        <taxon>Mycosphaerellaceae</taxon>
        <taxon>Cercospora</taxon>
    </lineage>
</organism>
<feature type="non-terminal residue" evidence="8">
    <location>
        <position position="1"/>
    </location>
</feature>
<dbReference type="GO" id="GO:0004722">
    <property type="term" value="F:protein serine/threonine phosphatase activity"/>
    <property type="evidence" value="ECO:0007669"/>
    <property type="project" value="UniProtKB-EC"/>
</dbReference>
<comment type="catalytic activity">
    <reaction evidence="5">
        <text>O-phospho-L-threonyl-[protein] + H2O = L-threonyl-[protein] + phosphate</text>
        <dbReference type="Rhea" id="RHEA:47004"/>
        <dbReference type="Rhea" id="RHEA-COMP:11060"/>
        <dbReference type="Rhea" id="RHEA-COMP:11605"/>
        <dbReference type="ChEBI" id="CHEBI:15377"/>
        <dbReference type="ChEBI" id="CHEBI:30013"/>
        <dbReference type="ChEBI" id="CHEBI:43474"/>
        <dbReference type="ChEBI" id="CHEBI:61977"/>
        <dbReference type="EC" id="3.1.3.16"/>
    </reaction>
</comment>
<dbReference type="PROSITE" id="PS50054">
    <property type="entry name" value="TYR_PHOSPHATASE_DUAL"/>
    <property type="match status" value="1"/>
</dbReference>
<accession>A0A6A6F2M3</accession>
<evidence type="ECO:0000256" key="3">
    <source>
        <dbReference type="ARBA" id="ARBA00022912"/>
    </source>
</evidence>
<feature type="non-terminal residue" evidence="8">
    <location>
        <position position="88"/>
    </location>
</feature>
<dbReference type="InterPro" id="IPR020422">
    <property type="entry name" value="TYR_PHOSPHATASE_DUAL_dom"/>
</dbReference>
<feature type="domain" description="Tyrosine-protein phosphatase" evidence="6">
    <location>
        <begin position="1"/>
        <end position="88"/>
    </location>
</feature>
<dbReference type="Pfam" id="PF00782">
    <property type="entry name" value="DSPc"/>
    <property type="match status" value="1"/>
</dbReference>
<keyword evidence="9" id="KW-1185">Reference proteome</keyword>
<protein>
    <submittedName>
        <fullName evidence="8">Uncharacterized protein</fullName>
    </submittedName>
</protein>
<evidence type="ECO:0000256" key="1">
    <source>
        <dbReference type="ARBA" id="ARBA00008601"/>
    </source>
</evidence>
<dbReference type="SMART" id="SM00195">
    <property type="entry name" value="DSPc"/>
    <property type="match status" value="1"/>
</dbReference>
<dbReference type="InterPro" id="IPR016130">
    <property type="entry name" value="Tyr_Pase_AS"/>
</dbReference>
<dbReference type="PANTHER" id="PTHR45948:SF2">
    <property type="entry name" value="DUAL SPECIFICITY PROTEIN PHOSPHATASE"/>
    <property type="match status" value="1"/>
</dbReference>
<dbReference type="EMBL" id="ML992696">
    <property type="protein sequence ID" value="KAF2208195.1"/>
    <property type="molecule type" value="Genomic_DNA"/>
</dbReference>
<proteinExistence type="inferred from homology"/>
<dbReference type="CDD" id="cd14498">
    <property type="entry name" value="DSP"/>
    <property type="match status" value="1"/>
</dbReference>
<evidence type="ECO:0000256" key="5">
    <source>
        <dbReference type="ARBA" id="ARBA00048336"/>
    </source>
</evidence>
<evidence type="ECO:0000259" key="7">
    <source>
        <dbReference type="PROSITE" id="PS50056"/>
    </source>
</evidence>
<dbReference type="GO" id="GO:0007165">
    <property type="term" value="P:signal transduction"/>
    <property type="evidence" value="ECO:0007669"/>
    <property type="project" value="TreeGrafter"/>
</dbReference>
<dbReference type="Proteomes" id="UP000799539">
    <property type="component" value="Unassembled WGS sequence"/>
</dbReference>
<comment type="similarity">
    <text evidence="1">Belongs to the protein-tyrosine phosphatase family. Non-receptor class dual specificity subfamily.</text>
</comment>
<evidence type="ECO:0000256" key="2">
    <source>
        <dbReference type="ARBA" id="ARBA00022801"/>
    </source>
</evidence>
<dbReference type="OrthoDB" id="10252009at2759"/>
<comment type="catalytic activity">
    <reaction evidence="4">
        <text>O-phospho-L-seryl-[protein] + H2O = L-seryl-[protein] + phosphate</text>
        <dbReference type="Rhea" id="RHEA:20629"/>
        <dbReference type="Rhea" id="RHEA-COMP:9863"/>
        <dbReference type="Rhea" id="RHEA-COMP:11604"/>
        <dbReference type="ChEBI" id="CHEBI:15377"/>
        <dbReference type="ChEBI" id="CHEBI:29999"/>
        <dbReference type="ChEBI" id="CHEBI:43474"/>
        <dbReference type="ChEBI" id="CHEBI:83421"/>
        <dbReference type="EC" id="3.1.3.16"/>
    </reaction>
</comment>
<feature type="domain" description="Tyrosine specific protein phosphatases" evidence="7">
    <location>
        <begin position="13"/>
        <end position="71"/>
    </location>
</feature>
<reference evidence="8" key="1">
    <citation type="journal article" date="2020" name="Stud. Mycol.">
        <title>101 Dothideomycetes genomes: a test case for predicting lifestyles and emergence of pathogens.</title>
        <authorList>
            <person name="Haridas S."/>
            <person name="Albert R."/>
            <person name="Binder M."/>
            <person name="Bloem J."/>
            <person name="Labutti K."/>
            <person name="Salamov A."/>
            <person name="Andreopoulos B."/>
            <person name="Baker S."/>
            <person name="Barry K."/>
            <person name="Bills G."/>
            <person name="Bluhm B."/>
            <person name="Cannon C."/>
            <person name="Castanera R."/>
            <person name="Culley D."/>
            <person name="Daum C."/>
            <person name="Ezra D."/>
            <person name="Gonzalez J."/>
            <person name="Henrissat B."/>
            <person name="Kuo A."/>
            <person name="Liang C."/>
            <person name="Lipzen A."/>
            <person name="Lutzoni F."/>
            <person name="Magnuson J."/>
            <person name="Mondo S."/>
            <person name="Nolan M."/>
            <person name="Ohm R."/>
            <person name="Pangilinan J."/>
            <person name="Park H.-J."/>
            <person name="Ramirez L."/>
            <person name="Alfaro M."/>
            <person name="Sun H."/>
            <person name="Tritt A."/>
            <person name="Yoshinaga Y."/>
            <person name="Zwiers L.-H."/>
            <person name="Turgeon B."/>
            <person name="Goodwin S."/>
            <person name="Spatafora J."/>
            <person name="Crous P."/>
            <person name="Grigoriev I."/>
        </authorList>
    </citation>
    <scope>NUCLEOTIDE SEQUENCE</scope>
    <source>
        <strain evidence="8">SCOH1-5</strain>
    </source>
</reference>
<dbReference type="PROSITE" id="PS00383">
    <property type="entry name" value="TYR_PHOSPHATASE_1"/>
    <property type="match status" value="1"/>
</dbReference>
<dbReference type="SUPFAM" id="SSF52799">
    <property type="entry name" value="(Phosphotyrosine protein) phosphatases II"/>
    <property type="match status" value="1"/>
</dbReference>
<keyword evidence="3" id="KW-0904">Protein phosphatase</keyword>
<sequence length="88" mass="10137">QIDIEDDESQNLAKWFKRTNAFIHRGLREGGGVFVHCAMGVSRSATIICAYLMWRFGVGRDEALEWLRRGRGRCNPSDGFWEQLGVYE</sequence>
<dbReference type="InterPro" id="IPR000387">
    <property type="entry name" value="Tyr_Pase_dom"/>
</dbReference>
<keyword evidence="2" id="KW-0378">Hydrolase</keyword>
<dbReference type="InterPro" id="IPR029021">
    <property type="entry name" value="Prot-tyrosine_phosphatase-like"/>
</dbReference>
<gene>
    <name evidence="8" type="ORF">CERZMDRAFT_3784</name>
</gene>
<evidence type="ECO:0000313" key="8">
    <source>
        <dbReference type="EMBL" id="KAF2208195.1"/>
    </source>
</evidence>
<dbReference type="GO" id="GO:0004725">
    <property type="term" value="F:protein tyrosine phosphatase activity"/>
    <property type="evidence" value="ECO:0007669"/>
    <property type="project" value="TreeGrafter"/>
</dbReference>
<dbReference type="AlphaFoldDB" id="A0A6A6F2M3"/>
<dbReference type="GO" id="GO:0005829">
    <property type="term" value="C:cytosol"/>
    <property type="evidence" value="ECO:0007669"/>
    <property type="project" value="TreeGrafter"/>
</dbReference>
<dbReference type="PANTHER" id="PTHR45948">
    <property type="entry name" value="DUAL SPECIFICITY PROTEIN PHOSPHATASE DDB_G0269404-RELATED"/>
    <property type="match status" value="1"/>
</dbReference>
<name>A0A6A6F2M3_9PEZI</name>